<accession>A0AAD8NFY3</accession>
<comment type="cofactor">
    <cofactor evidence="6">
        <name>Mg(2+)</name>
        <dbReference type="ChEBI" id="CHEBI:18420"/>
    </cofactor>
    <text evidence="6">Binds 1 Mg(2+) ion per subunit.</text>
</comment>
<keyword evidence="4 6" id="KW-0460">Magnesium</keyword>
<dbReference type="Pfam" id="PF05761">
    <property type="entry name" value="5_nucleotid"/>
    <property type="match status" value="1"/>
</dbReference>
<feature type="binding site" evidence="6">
    <location>
        <position position="119"/>
    </location>
    <ligand>
        <name>GMP</name>
        <dbReference type="ChEBI" id="CHEBI:58115"/>
    </ligand>
</feature>
<feature type="binding site" evidence="6">
    <location>
        <position position="431"/>
    </location>
    <ligand>
        <name>Mg(2+)</name>
        <dbReference type="ChEBI" id="CHEBI:18420"/>
    </ligand>
</feature>
<comment type="similarity">
    <text evidence="1">Belongs to the 5'(3')-deoxyribonucleotidase family.</text>
</comment>
<evidence type="ECO:0000256" key="2">
    <source>
        <dbReference type="ARBA" id="ARBA00022723"/>
    </source>
</evidence>
<dbReference type="InterPro" id="IPR023214">
    <property type="entry name" value="HAD_sf"/>
</dbReference>
<evidence type="ECO:0000256" key="5">
    <source>
        <dbReference type="PIRSR" id="PIRSR017434-1"/>
    </source>
</evidence>
<keyword evidence="3" id="KW-0378">Hydrolase</keyword>
<dbReference type="InterPro" id="IPR016695">
    <property type="entry name" value="Pur_nucleotidase"/>
</dbReference>
<dbReference type="Proteomes" id="UP001229421">
    <property type="component" value="Unassembled WGS sequence"/>
</dbReference>
<dbReference type="SUPFAM" id="SSF56784">
    <property type="entry name" value="HAD-like"/>
    <property type="match status" value="1"/>
</dbReference>
<dbReference type="GO" id="GO:0046872">
    <property type="term" value="F:metal ion binding"/>
    <property type="evidence" value="ECO:0007669"/>
    <property type="project" value="UniProtKB-KW"/>
</dbReference>
<dbReference type="PANTHER" id="PTHR12103">
    <property type="entry name" value="5'-NUCLEOTIDASE DOMAIN-CONTAINING"/>
    <property type="match status" value="1"/>
</dbReference>
<evidence type="ECO:0000256" key="3">
    <source>
        <dbReference type="ARBA" id="ARBA00022801"/>
    </source>
</evidence>
<dbReference type="PIRSF" id="PIRSF017434">
    <property type="entry name" value="Purine_5'-nucleotidase"/>
    <property type="match status" value="1"/>
</dbReference>
<reference evidence="7" key="1">
    <citation type="journal article" date="2023" name="bioRxiv">
        <title>Improved chromosome-level genome assembly for marigold (Tagetes erecta).</title>
        <authorList>
            <person name="Jiang F."/>
            <person name="Yuan L."/>
            <person name="Wang S."/>
            <person name="Wang H."/>
            <person name="Xu D."/>
            <person name="Wang A."/>
            <person name="Fan W."/>
        </authorList>
    </citation>
    <scope>NUCLEOTIDE SEQUENCE</scope>
    <source>
        <strain evidence="7">WSJ</strain>
        <tissue evidence="7">Leaf</tissue>
    </source>
</reference>
<evidence type="ECO:0000313" key="8">
    <source>
        <dbReference type="Proteomes" id="UP001229421"/>
    </source>
</evidence>
<dbReference type="GO" id="GO:0008253">
    <property type="term" value="F:5'-nucleotidase activity"/>
    <property type="evidence" value="ECO:0007669"/>
    <property type="project" value="TreeGrafter"/>
</dbReference>
<evidence type="ECO:0000256" key="6">
    <source>
        <dbReference type="PIRSR" id="PIRSR017434-2"/>
    </source>
</evidence>
<dbReference type="NCBIfam" id="TIGR02244">
    <property type="entry name" value="HAD-IG-Ncltidse"/>
    <property type="match status" value="1"/>
</dbReference>
<sequence length="595" mass="67818">MLIPTALNVSFCFSLLYSSRSRFPQFASLVSNLGFCSSTRFFTAKRSQGSFQLGASYKMDSINDGVASEKQGPNGCGKTGGSCVWASPQGGKKIDIGKHVFCNRAVNMKNIVAVGFDMDYTLAQYKPETFESLAYNGTVKKLVVNLGYPNELLDWSFDWTYMVRGLVLDKRRGNILKMDRHKYVKVAYHGFRLLSKEEKVATYGNTLVRDAFDEPDYALIDTLFSLAEAYLFAQLVDFKDNNPEKISVEKDYFRMYRDVRAAVDLCHRDGTLKQMVANDPKMYINEDKSIVPMLQMLRNSGFAVFLVTNSLWDYTNVVMNFLCGPKKVDGSSSLSLDWLQHFDIVISGSAKPKFFHDENRQNLFAVDTDSGMLINTDNGSPMAQVGAGAPSSEMTDRMPDKSYKVFQGGSVGHLHKLLNVESSSQVLYVGDHIYGDILRSKKVLGWRTMLVVPELEKEVKLLWHLRDTRKQLILLRSERDQIEDQIHHLKWSLQCESLGAHEAKEVFAKLDSLEVQRERVRVTHQEAQKVFHEKFHKVWGQLMKTGYQNSRFAHQVERFACLYTSHVGNLGLYSPAKYYRPSEDFMPHEFDVFSL</sequence>
<evidence type="ECO:0000313" key="7">
    <source>
        <dbReference type="EMBL" id="KAK1407492.1"/>
    </source>
</evidence>
<evidence type="ECO:0000256" key="4">
    <source>
        <dbReference type="ARBA" id="ARBA00022842"/>
    </source>
</evidence>
<evidence type="ECO:0000256" key="1">
    <source>
        <dbReference type="ARBA" id="ARBA00009589"/>
    </source>
</evidence>
<dbReference type="PANTHER" id="PTHR12103:SF15">
    <property type="entry name" value="CYTOSOLIC PURINE 5'-NUCLEOTIDASE"/>
    <property type="match status" value="1"/>
</dbReference>
<keyword evidence="2 6" id="KW-0479">Metal-binding</keyword>
<feature type="binding site" evidence="6">
    <location>
        <position position="117"/>
    </location>
    <ligand>
        <name>Mg(2+)</name>
        <dbReference type="ChEBI" id="CHEBI:18420"/>
    </ligand>
</feature>
<dbReference type="EMBL" id="JAUHHV010000011">
    <property type="protein sequence ID" value="KAK1407492.1"/>
    <property type="molecule type" value="Genomic_DNA"/>
</dbReference>
<keyword evidence="8" id="KW-1185">Reference proteome</keyword>
<feature type="active site" description="Nucleophile" evidence="5">
    <location>
        <position position="117"/>
    </location>
</feature>
<name>A0AAD8NFY3_TARER</name>
<feature type="active site" description="Proton donor" evidence="5">
    <location>
        <position position="119"/>
    </location>
</feature>
<dbReference type="FunFam" id="3.40.50.1000:FF:000117">
    <property type="entry name" value="Cytosolic purine 5-nucleotidase"/>
    <property type="match status" value="1"/>
</dbReference>
<proteinExistence type="inferred from homology"/>
<dbReference type="Gene3D" id="3.40.50.1000">
    <property type="entry name" value="HAD superfamily/HAD-like"/>
    <property type="match status" value="1"/>
</dbReference>
<comment type="caution">
    <text evidence="7">The sequence shown here is derived from an EMBL/GenBank/DDBJ whole genome shotgun (WGS) entry which is preliminary data.</text>
</comment>
<dbReference type="CDD" id="cd07522">
    <property type="entry name" value="HAD_cN-II"/>
    <property type="match status" value="1"/>
</dbReference>
<gene>
    <name evidence="7" type="ORF">QVD17_39108</name>
</gene>
<protein>
    <submittedName>
        <fullName evidence="7">Uncharacterized protein</fullName>
    </submittedName>
</protein>
<dbReference type="AlphaFoldDB" id="A0AAD8NFY3"/>
<organism evidence="7 8">
    <name type="scientific">Tagetes erecta</name>
    <name type="common">African marigold</name>
    <dbReference type="NCBI Taxonomy" id="13708"/>
    <lineage>
        <taxon>Eukaryota</taxon>
        <taxon>Viridiplantae</taxon>
        <taxon>Streptophyta</taxon>
        <taxon>Embryophyta</taxon>
        <taxon>Tracheophyta</taxon>
        <taxon>Spermatophyta</taxon>
        <taxon>Magnoliopsida</taxon>
        <taxon>eudicotyledons</taxon>
        <taxon>Gunneridae</taxon>
        <taxon>Pentapetalae</taxon>
        <taxon>asterids</taxon>
        <taxon>campanulids</taxon>
        <taxon>Asterales</taxon>
        <taxon>Asteraceae</taxon>
        <taxon>Asteroideae</taxon>
        <taxon>Heliantheae alliance</taxon>
        <taxon>Tageteae</taxon>
        <taxon>Tagetes</taxon>
    </lineage>
</organism>
<dbReference type="InterPro" id="IPR008380">
    <property type="entry name" value="HAD-SF_hydro_IG_5-nucl"/>
</dbReference>
<dbReference type="InterPro" id="IPR036412">
    <property type="entry name" value="HAD-like_sf"/>
</dbReference>